<accession>A7KBU4</accession>
<proteinExistence type="predicted"/>
<reference evidence="1" key="1">
    <citation type="journal article" date="2008" name="Appl. Environ. Microbiol.">
        <title>Direct identification of a bacterial manganese(II) oxidase, the multicopper oxidase MnxG, from spores of several different marine Bacillus species.</title>
        <authorList>
            <person name="Dick G.J."/>
            <person name="Torpey J.W."/>
            <person name="Beveridge T.J."/>
            <person name="Tebo B.M."/>
        </authorList>
    </citation>
    <scope>NUCLEOTIDE SEQUENCE</scope>
    <source>
        <strain evidence="1">PL-12</strain>
    </source>
</reference>
<name>A7KBU4_9BACI</name>
<protein>
    <submittedName>
        <fullName evidence="1">MnxD</fullName>
    </submittedName>
</protein>
<dbReference type="AlphaFoldDB" id="A7KBU4"/>
<sequence length="250" mass="29001">MRHSDYLKNLLENRRNEVRQVDPIHEVGNHITSPPSATSLEENKIIAEYLEQKNLHTLANAVPEFKKPLILKKFFKMKRNQEVIVYIDHQDNTQEISGKVNAIGRDFVILTNLKDRIWIPYKTILSANSPSGVPTYENAHQNFIYDNDLKRKLTTNFGETVANRDVLIQQFFEESLKGNLHRWQGVWVKVFLADEIVIGKIASVTEEFILLQSFGSEREIALTDVTLIRSARLFIQFLLMGKNMIKSMFR</sequence>
<dbReference type="EMBL" id="EF158106">
    <property type="protein sequence ID" value="ABP68887.1"/>
    <property type="molecule type" value="Genomic_DNA"/>
</dbReference>
<evidence type="ECO:0000313" key="1">
    <source>
        <dbReference type="EMBL" id="ABP68887.1"/>
    </source>
</evidence>
<reference evidence="1" key="2">
    <citation type="submission" date="2018-07" db="EMBL/GenBank/DDBJ databases">
        <authorList>
            <person name="Quirk P.G."/>
            <person name="Krulwich T.A."/>
        </authorList>
    </citation>
    <scope>NUCLEOTIDE SEQUENCE</scope>
    <source>
        <strain evidence="1">PL-12</strain>
    </source>
</reference>
<dbReference type="SMR" id="A7KBU4"/>
<organism evidence="1">
    <name type="scientific">Bacillus sp. PL-12</name>
    <dbReference type="NCBI Taxonomy" id="161537"/>
    <lineage>
        <taxon>Bacteria</taxon>
        <taxon>Bacillati</taxon>
        <taxon>Bacillota</taxon>
        <taxon>Bacilli</taxon>
        <taxon>Bacillales</taxon>
        <taxon>Bacillaceae</taxon>
        <taxon>Bacillus</taxon>
    </lineage>
</organism>
<gene>
    <name evidence="1" type="primary">mnxD</name>
</gene>